<dbReference type="RefSeq" id="WP_095901123.1">
    <property type="nucleotide sequence ID" value="NZ_CP022383.1"/>
</dbReference>
<evidence type="ECO:0000313" key="4">
    <source>
        <dbReference type="EMBL" id="ATA79152.1"/>
    </source>
</evidence>
<keyword evidence="2" id="KW-0732">Signal</keyword>
<feature type="signal peptide" evidence="2">
    <location>
        <begin position="1"/>
        <end position="22"/>
    </location>
</feature>
<proteinExistence type="predicted"/>
<dbReference type="PROSITE" id="PS50825">
    <property type="entry name" value="HYR"/>
    <property type="match status" value="1"/>
</dbReference>
<keyword evidence="1" id="KW-0677">Repeat</keyword>
<dbReference type="InterPro" id="IPR025667">
    <property type="entry name" value="SprB_repeat"/>
</dbReference>
<protein>
    <submittedName>
        <fullName evidence="4">HYR domain protein</fullName>
    </submittedName>
</protein>
<dbReference type="Gene3D" id="2.60.40.740">
    <property type="match status" value="1"/>
</dbReference>
<evidence type="ECO:0000256" key="2">
    <source>
        <dbReference type="SAM" id="SignalP"/>
    </source>
</evidence>
<organism evidence="4 5">
    <name type="scientific">Capnocytophaga sputigena</name>
    <dbReference type="NCBI Taxonomy" id="1019"/>
    <lineage>
        <taxon>Bacteria</taxon>
        <taxon>Pseudomonadati</taxon>
        <taxon>Bacteroidota</taxon>
        <taxon>Flavobacteriia</taxon>
        <taxon>Flavobacteriales</taxon>
        <taxon>Flavobacteriaceae</taxon>
        <taxon>Capnocytophaga</taxon>
    </lineage>
</organism>
<dbReference type="Pfam" id="PF02494">
    <property type="entry name" value="HYR"/>
    <property type="match status" value="1"/>
</dbReference>
<accession>A0A250F1Y4</accession>
<gene>
    <name evidence="4" type="ORF">CGC59_05380</name>
</gene>
<evidence type="ECO:0000256" key="1">
    <source>
        <dbReference type="ARBA" id="ARBA00022737"/>
    </source>
</evidence>
<dbReference type="Proteomes" id="UP000217334">
    <property type="component" value="Chromosome"/>
</dbReference>
<evidence type="ECO:0000259" key="3">
    <source>
        <dbReference type="PROSITE" id="PS50825"/>
    </source>
</evidence>
<name>A0A250F1Y4_CAPSP</name>
<evidence type="ECO:0000313" key="5">
    <source>
        <dbReference type="Proteomes" id="UP000217334"/>
    </source>
</evidence>
<reference evidence="5" key="1">
    <citation type="submission" date="2017-06" db="EMBL/GenBank/DDBJ databases">
        <title>Capnocytophaga spp. assemblies.</title>
        <authorList>
            <person name="Gulvik C.A."/>
        </authorList>
    </citation>
    <scope>NUCLEOTIDE SEQUENCE [LARGE SCALE GENOMIC DNA]</scope>
    <source>
        <strain evidence="5">H4486</strain>
    </source>
</reference>
<dbReference type="Pfam" id="PF13585">
    <property type="entry name" value="CHU_C"/>
    <property type="match status" value="1"/>
</dbReference>
<sequence>MKKFFLTIFLLLMAMGGLSAQALNLNNFTTNVTNGQCSSDGKIVVSLLNNMAPSGRKVQVKLDIPGDPVGRTVPLEVGVTGKDSYTFDFLKAGSYTVTVIDVNTNKNASKVVTVASDYVSPEFVTGSLIAESPSCTGIDYDGKISFKIPAGSKGPFVVKLSKGGTLIYNQTHTKANINQILAIAIQGTATQQIKSGKYILTVEDQAGGVANCGETVRREIEVLSSNKGNPACMEFELNGETSTLYLDPKTCKFNMSFALKRKDNVDIWGLESQIKANHNAAILKVYNAAGVLKNTYNISSTYQNASRINISYSYSFITNNIVALETNDVVELTINVGKTPIVKKFKLDENLVNVIKNRTTINDVAPGDGHFTYLDRSGSRVIEAIDRSDLAVDPAVPCPPSGTKRYMLVRTYFRKLRLPNPDNPTDKTYIGYYNWQSFPDSDWLPNPTAPGAKGYYYEVYKFTGSGNPSLNSTYQGGQISDPSKWQLLTPGVDFNWINNSGTIYADLTAKGDGWYKVKYKTVGSGIQQCFEPERVAEIKTTPTKIAERFDGMEINKGAYKGTVSIRKWLAPYHYNYPITVKIDYMDDGKSGTTRTFDFQTSLPFEATKTVTYTFPMIKTVDNPDTSNGTKRFEFGDIPPGNYNITVTDNCGNTASKQYNLDTPMQYSKESVKVTQGCQGTAQLSYEVDSNPIATVSKLLFTLRKKDPVTGQYQWLGTAYQTRNRNHTFNNLVSGEYELSVSGFYHARIKETYDYGKPNQRDYLADPTSLLNGYSEVPSPDAVRPSDPAGNGTIGYHVSRSYYTIKPNGELQRDVVGTSCDASSGSGIIAVHIKNPDYIRYPLTFILEKGGTVVSQTTFQEGSKATGVTFKNLTDGQYVVRTIHACQSNMFDTAVVNTNSYTRPGIRAVARTTNPCNGDIVDLTFGGSTQLFDIEWFRIETDGTETSLGFTQTISDTVNRDTKYVVRYKLQDPNLCVNRTGETSVTVQFTKDTIPPVITGCPTSTIVVDALSGQCYGVPTWGVVSATDNCRIGTWSQSHQSGERFPVGTHTVTYVFKDTSGNTATCTFNVIVRSRAVKMAVKTDYVDDASPANVINRDLGLTESLNYRIRYKNEGTANVTSATLQVTLPNHPNVTVGTPILTKSGPTIFKATVIATTSNTITFNIPAASVTPGGDERTILIPLTLNGDCAEVGKPCMNLLTSTYSFTYVSGLTGCTIPEQTSTGSKTIAISTQNCIRNELVCSDGAGGINTFRIQATPGFVEYKWYMNNVLQPNPLNLSYKDATQTATYKVEKIAVCGGVTYTTTEVIQLQSPQDMSDPIKPQSNGGDLCLDNNIWVSHFILCNQPSRNIVVNFRDSNFVWQKLKSGFNPSSLNCPNVDDSAWEDIHSNRTFVANAAGHFRLRVTNPNGCSANFYFDVFTNSLSGQILDSGPVTNFVQGFIKVQMATAGITYKYVLKDEHGNVVNQNGQPFVNTTQSEYTVPIAAPGDYTVEVTSPALPDSCKLILRQKIEKKITVTAKATPKAWKGCNLRTIRFEASGGKTPYKFAIWSIDGVVQNGYTDYNSVPASAFVATIPVGSSFVEADVHIDQPGKYVFIARDDVGAHALTPEVDIYPENFLGYTIKTRDILCGFADNTGQISVTYNTVQNVRTSLYKYDGFGGKTFITENGTGFFSDLTAGRYEIEIKIIMGSVASAVCTYRNPNVVIKSIESTLRAYAGVLEDISCDTATPSQYKVRINNVSGGTGKGYEYSANNVTYSTNPVLMVGSTASVVYVRDSNKCTLEIPISIRPIVPPTVTATTVSYDCEGKGTFTVTANPSGNYQYRIIKDDGTLSETRTSNVFTLNPGIYSIEAIYTPASATGTTPNILFKEDFGKGADTCDSESIFITCAAGATTLGDNQYMITRQVPTGGTNWVTTPPSDASGVTDGRYLAINGVSPDNNEGVVYRRTINDIVPGSDLKVSVKLFNLLPPSFVGGANPNLMIRLYNPANPSQGIQKSLGELQRTASWVQKEVTFDGADINFSSIRFEIRNTTAASIIGSDLAVDDIVISQPTKLCTIRTEGISVKVEGDKAFKVRGVASDEKCGKDDGSIRLTVDNPAGTSVQYHVAGATVWTPLTLTPLTATQGVATITGLSAVNNGTLYVRRTSDPSCETSINYTIKKPVPLTVTATVTAPVTCLNTYASVRFTGTGGARPYNKFSFSPLTGSTPAANKIANNNEADFDLTKGTYIIQVEDANGCTATATLEVPDAKPLQVEVLDLEPCFPGANGGRLQLKATSGNGEYKFSKDGGATFENATPNSNSYIFENLSAGTYNFVIKDGADCQTSTTYTIDNPLRIQVAPVNPLTCVANSEAEFKITYTGGKAGTREFLWSHTPTTGFTTAVGTGMTLSQSSNVFTFKTKVEGDYYFKVRYQMPNGDYCEVVSTKQEVKVVLPSFAVTPTVEDVSCAGANTGKIRINPTSITGGVPPYTLLVDDGLTTQPHPVADITGLHPGTYTITIQDNISCKSVPVGFTVSEVTAMVATVTHTPITCAPTGTQLATAEAVVTAGGTAPYKFTLVKNGADVQSSTNIQRNTIVPYNNLDIGNYQIVIEDAKGCKYTHNFVVNSKANGLDVRGTSVIGCAGNTGEVAVSVYDNTGGVIREGQYISVYHQGMQIPYGAAGGQVTMPDGHIWYRGGAVVSTTLSDGTVVQASTYTYTASAPGVVPGVTYTFIVYDSNTNCTFTKEANIHVPTQSTLSVTVNGVASTTCADANDGKVFVNLKHWDPSTTNITYNIHTYPPTHPGLTSPAAGVTTGSIPVTGFTPAVGRDVTIENVPAGRYFVLFTDGSGCSMGSKEFTIGKSTSLLTVTATVTKLANCKQPATVGLGRIAVEAAGGTAPYQYYYHNLATAAPTGTALENALTNSIDGATKNVESGNWQVFVRDANGCTRNTILVVGVDPQPSIAKVNVHDSCNDNADYPISVVFNTIGVGQNQYKIDGITNWQNITVATETTLPIRLAPNTSSYTISFRDANGCETSTTFKVNEMIKYEASHTPMYCGGSATTTINVTNITGGSGTYKIGLYRIVDKGTPDERAVTVVSPGTPVAGTSRAITTGYGIGNYRIHVYDAATFGTSAECAKVMDFNVVAPEIPQIEVLSVSTPTCAGGTATIRVKATPASVATFTFNIVEKTSGTTPAGIVITPNVNYATITGVPSRGVTLGGFDYYISAQSAYSCTTTITVNVTSPDRIDIAAGSFTKENYECVINSSGFPTGETTFPKLHLDMSGVIGGTNSYTRVEFKESPSGNVVNQQPIVAGVTKYTYELPNYLTTTTSYYAEVYDTNGCSATTTVQTISATLIMSSLTAVQTQPKTCALDESFSVTVSTTTVYNNEPIEYSISKVGWPGTIAAPVMRNSLTWTATISEPGNYIIRARNTDTNCEVTANYSVLEPNTLLLEAKDPKRITCKGGTGEITLELTDTRLSDGDQVAGGFSYVITPLPTGTPIPGTSSSGSIVHTGLPAGHYKVEATSSITTCSAIATFELVEAAEPITVFAKETRSVTCDNNRGEILVTVSGGWAPYTVNIQGGAITRQKNIALDGDSVLFDKLSATGTPGGSLTYNITITDAWGCNVASGTTSVTLLDPDPIAATISVTQHLTCYNSTDGIITVSGTITGGSGSYYFTLINNGTGEIYGPQSDNPKFDNLPDGVYTYEIMDTWGCNLRTTTLEIIKPKPVTISVVTSTTELQVCYGGHDASFEFTVQGGRPPYDVKIYPKNSGTPHHVQTGVVSNTVRTTGLYAGEWRVEIQDGSANGGCTMSPTYIFNVDTAPDLNVDLEVINSCKDNKPYTELEVRFKDEVDVNKITYRLNGTGAYKSLGKGVGNQTNVFRIAPPDLNTNIQTQTIELVYANKHSITQTTRTCVSTPTTFEVNKVEKLKLTRTPTTVVNTLQVEGKDGVKPYRYVFNGEDYDTKNVYELKITDPDYIDPISGKTKKKVDVQVIDASGCTASATFYEEYFDVMIPNFFTPNGDGVYDTWAPMHVEKYPFIRSTIFDRFGRRLKVLRAGEAWDGKYEGRDMPTGDYWYIVELTDEFDTRVFNGNFTLYR</sequence>
<dbReference type="InterPro" id="IPR003410">
    <property type="entry name" value="HYR_dom"/>
</dbReference>
<dbReference type="NCBIfam" id="TIGR04131">
    <property type="entry name" value="Bac_Flav_CTERM"/>
    <property type="match status" value="1"/>
</dbReference>
<dbReference type="EMBL" id="CP022383">
    <property type="protein sequence ID" value="ATA79152.1"/>
    <property type="molecule type" value="Genomic_DNA"/>
</dbReference>
<dbReference type="InterPro" id="IPR026341">
    <property type="entry name" value="T9SS_type_B"/>
</dbReference>
<dbReference type="Pfam" id="PF13573">
    <property type="entry name" value="SprB"/>
    <property type="match status" value="2"/>
</dbReference>
<feature type="domain" description="HYR" evidence="3">
    <location>
        <begin position="990"/>
        <end position="1073"/>
    </location>
</feature>
<feature type="chain" id="PRO_5012286978" evidence="2">
    <location>
        <begin position="23"/>
        <end position="4074"/>
    </location>
</feature>